<evidence type="ECO:0000256" key="8">
    <source>
        <dbReference type="ARBA" id="ARBA00023136"/>
    </source>
</evidence>
<dbReference type="PROSITE" id="PS50192">
    <property type="entry name" value="T_SNARE"/>
    <property type="match status" value="1"/>
</dbReference>
<dbReference type="FunFam" id="1.20.5.110:FF:000021">
    <property type="entry name" value="novel plant SNARE 11"/>
    <property type="match status" value="1"/>
</dbReference>
<keyword evidence="4 11" id="KW-0812">Transmembrane</keyword>
<keyword evidence="6 11" id="KW-1133">Transmembrane helix</keyword>
<dbReference type="PANTHER" id="PTHR36069">
    <property type="entry name" value="EXPRESSED PROTEIN-RELATED"/>
    <property type="match status" value="1"/>
</dbReference>
<keyword evidence="5" id="KW-0653">Protein transport</keyword>
<feature type="domain" description="T-SNARE coiled-coil homology" evidence="13">
    <location>
        <begin position="370"/>
        <end position="432"/>
    </location>
</feature>
<protein>
    <recommendedName>
        <fullName evidence="13">t-SNARE coiled-coil homology domain-containing protein</fullName>
    </recommendedName>
</protein>
<evidence type="ECO:0000256" key="9">
    <source>
        <dbReference type="ARBA" id="ARBA00061068"/>
    </source>
</evidence>
<name>A0A4P1RG57_LUPAN</name>
<reference evidence="14 15" key="1">
    <citation type="journal article" date="2017" name="Plant Biotechnol. J.">
        <title>A comprehensive draft genome sequence for lupin (Lupinus angustifolius), an emerging health food: insights into plant-microbe interactions and legume evolution.</title>
        <authorList>
            <person name="Hane J.K."/>
            <person name="Ming Y."/>
            <person name="Kamphuis L.G."/>
            <person name="Nelson M.N."/>
            <person name="Garg G."/>
            <person name="Atkins C.A."/>
            <person name="Bayer P.E."/>
            <person name="Bravo A."/>
            <person name="Bringans S."/>
            <person name="Cannon S."/>
            <person name="Edwards D."/>
            <person name="Foley R."/>
            <person name="Gao L.L."/>
            <person name="Harrison M.J."/>
            <person name="Huang W."/>
            <person name="Hurgobin B."/>
            <person name="Li S."/>
            <person name="Liu C.W."/>
            <person name="McGrath A."/>
            <person name="Morahan G."/>
            <person name="Murray J."/>
            <person name="Weller J."/>
            <person name="Jian J."/>
            <person name="Singh K.B."/>
        </authorList>
    </citation>
    <scope>NUCLEOTIDE SEQUENCE [LARGE SCALE GENOMIC DNA]</scope>
    <source>
        <strain evidence="15">cv. Tanjil</strain>
        <tissue evidence="14">Whole plant</tissue>
    </source>
</reference>
<feature type="transmembrane region" description="Helical" evidence="11">
    <location>
        <begin position="442"/>
        <end position="462"/>
    </location>
</feature>
<dbReference type="Proteomes" id="UP000188354">
    <property type="component" value="Chromosome LG06"/>
</dbReference>
<dbReference type="Gene3D" id="2.30.180.10">
    <property type="entry name" value="FAS1 domain"/>
    <property type="match status" value="1"/>
</dbReference>
<feature type="coiled-coil region" evidence="10">
    <location>
        <begin position="273"/>
        <end position="307"/>
    </location>
</feature>
<evidence type="ECO:0000256" key="6">
    <source>
        <dbReference type="ARBA" id="ARBA00022989"/>
    </source>
</evidence>
<dbReference type="STRING" id="3871.A0A4P1RG57"/>
<evidence type="ECO:0000256" key="3">
    <source>
        <dbReference type="ARBA" id="ARBA00022448"/>
    </source>
</evidence>
<accession>A0A4P1RG57</accession>
<evidence type="ECO:0000256" key="7">
    <source>
        <dbReference type="ARBA" id="ARBA00023054"/>
    </source>
</evidence>
<dbReference type="GO" id="GO:0031201">
    <property type="term" value="C:SNARE complex"/>
    <property type="evidence" value="ECO:0007669"/>
    <property type="project" value="InterPro"/>
</dbReference>
<dbReference type="GO" id="GO:0015031">
    <property type="term" value="P:protein transport"/>
    <property type="evidence" value="ECO:0007669"/>
    <property type="project" value="UniProtKB-KW"/>
</dbReference>
<evidence type="ECO:0000256" key="10">
    <source>
        <dbReference type="SAM" id="Coils"/>
    </source>
</evidence>
<dbReference type="Gene3D" id="1.20.5.110">
    <property type="match status" value="1"/>
</dbReference>
<dbReference type="GO" id="GO:0005484">
    <property type="term" value="F:SNAP receptor activity"/>
    <property type="evidence" value="ECO:0007669"/>
    <property type="project" value="InterPro"/>
</dbReference>
<evidence type="ECO:0000256" key="12">
    <source>
        <dbReference type="SAM" id="SignalP"/>
    </source>
</evidence>
<dbReference type="InterPro" id="IPR036378">
    <property type="entry name" value="FAS1_dom_sf"/>
</dbReference>
<dbReference type="Gramene" id="OIW10329">
    <property type="protein sequence ID" value="OIW10329"/>
    <property type="gene ID" value="TanjilG_28080"/>
</dbReference>
<dbReference type="InterPro" id="IPR044766">
    <property type="entry name" value="NPSN/SNAP25-like_N_SNARE"/>
</dbReference>
<sequence>MANNMFFVVFLLLLMFFSSVTPTEINQDLVAATKEMQKANYFTFVMLINMSPLDTRLEGNVTFLMPNDRMLANNMVLQEGFISSFLLRHSVPSPLIFETLEQFPTGTIIPSSLPNCMLRVSNYGRRNFVLNNVKIISRNICTAGSSIRCHGIDGVLSEDCVSNNNSSVPTTTCSNSTFPSCMASPPIPSPTRDNLSPTFGASSPSYANVGTQKSGSHSYVGSLNLHCNMDHLSAISEELAEIDGRVADNFRVLSNGFQKLDKIKDSSRQSRQLEELTDKMRDSKRLIKDFDKEVKALEGNFDRETNKMLTEKKQSMIKELNSYVALKKKYATNIDNKRIELFEGPNEGYTEENVLLASSMTNEQLMDRGNHMMDETDQAIERGKKVVQDTLNVGTETSAALKAQTEQMSRIVNELDSIHFSMKKASQLVKEIGRQVATDKCIMGLLFLIVVGVIAIIIVKLVHPNNKDIRDIPGLGPPVMNRRLLSHQLKY</sequence>
<dbReference type="InterPro" id="IPR053339">
    <property type="entry name" value="FAS1_domain_protein"/>
</dbReference>
<evidence type="ECO:0000256" key="2">
    <source>
        <dbReference type="ARBA" id="ARBA00007843"/>
    </source>
</evidence>
<evidence type="ECO:0000256" key="4">
    <source>
        <dbReference type="ARBA" id="ARBA00022692"/>
    </source>
</evidence>
<dbReference type="InterPro" id="IPR000727">
    <property type="entry name" value="T_SNARE_dom"/>
</dbReference>
<comment type="similarity">
    <text evidence="2">Belongs to the fasciclin-like AGP family.</text>
</comment>
<feature type="chain" id="PRO_5020030347" description="t-SNARE coiled-coil homology domain-containing protein" evidence="12">
    <location>
        <begin position="23"/>
        <end position="491"/>
    </location>
</feature>
<dbReference type="CDD" id="cd15861">
    <property type="entry name" value="SNARE_SNAP25N_23N_29N_SEC9N"/>
    <property type="match status" value="1"/>
</dbReference>
<feature type="signal peptide" evidence="12">
    <location>
        <begin position="1"/>
        <end position="22"/>
    </location>
</feature>
<keyword evidence="7 10" id="KW-0175">Coiled coil</keyword>
<evidence type="ECO:0000313" key="15">
    <source>
        <dbReference type="Proteomes" id="UP000188354"/>
    </source>
</evidence>
<evidence type="ECO:0000256" key="5">
    <source>
        <dbReference type="ARBA" id="ARBA00022927"/>
    </source>
</evidence>
<dbReference type="EMBL" id="CM007366">
    <property type="protein sequence ID" value="OIW10329.1"/>
    <property type="molecule type" value="Genomic_DNA"/>
</dbReference>
<dbReference type="AlphaFoldDB" id="A0A4P1RG57"/>
<comment type="similarity">
    <text evidence="9">Belongs to the novel plant SNARE family.</text>
</comment>
<proteinExistence type="inferred from homology"/>
<evidence type="ECO:0000256" key="11">
    <source>
        <dbReference type="SAM" id="Phobius"/>
    </source>
</evidence>
<dbReference type="InterPro" id="IPR000782">
    <property type="entry name" value="FAS1_domain"/>
</dbReference>
<evidence type="ECO:0000313" key="14">
    <source>
        <dbReference type="EMBL" id="OIW10329.1"/>
    </source>
</evidence>
<keyword evidence="15" id="KW-1185">Reference proteome</keyword>
<gene>
    <name evidence="14" type="ORF">TanjilG_28080</name>
</gene>
<dbReference type="SMART" id="SM00397">
    <property type="entry name" value="t_SNARE"/>
    <property type="match status" value="1"/>
</dbReference>
<keyword evidence="8 11" id="KW-0472">Membrane</keyword>
<dbReference type="SUPFAM" id="SSF58038">
    <property type="entry name" value="SNARE fusion complex"/>
    <property type="match status" value="1"/>
</dbReference>
<dbReference type="SMART" id="SM00554">
    <property type="entry name" value="FAS1"/>
    <property type="match status" value="1"/>
</dbReference>
<evidence type="ECO:0000259" key="13">
    <source>
        <dbReference type="PROSITE" id="PS50192"/>
    </source>
</evidence>
<keyword evidence="12" id="KW-0732">Signal</keyword>
<evidence type="ECO:0000256" key="1">
    <source>
        <dbReference type="ARBA" id="ARBA00004211"/>
    </source>
</evidence>
<keyword evidence="3" id="KW-0813">Transport</keyword>
<comment type="subcellular location">
    <subcellularLocation>
        <location evidence="1">Membrane</location>
        <topology evidence="1">Single-pass type IV membrane protein</topology>
    </subcellularLocation>
</comment>
<dbReference type="PANTHER" id="PTHR36069:SF1">
    <property type="entry name" value="EXPRESSED PROTEIN"/>
    <property type="match status" value="1"/>
</dbReference>
<organism evidence="14 15">
    <name type="scientific">Lupinus angustifolius</name>
    <name type="common">Narrow-leaved blue lupine</name>
    <dbReference type="NCBI Taxonomy" id="3871"/>
    <lineage>
        <taxon>Eukaryota</taxon>
        <taxon>Viridiplantae</taxon>
        <taxon>Streptophyta</taxon>
        <taxon>Embryophyta</taxon>
        <taxon>Tracheophyta</taxon>
        <taxon>Spermatophyta</taxon>
        <taxon>Magnoliopsida</taxon>
        <taxon>eudicotyledons</taxon>
        <taxon>Gunneridae</taxon>
        <taxon>Pentapetalae</taxon>
        <taxon>rosids</taxon>
        <taxon>fabids</taxon>
        <taxon>Fabales</taxon>
        <taxon>Fabaceae</taxon>
        <taxon>Papilionoideae</taxon>
        <taxon>50 kb inversion clade</taxon>
        <taxon>genistoids sensu lato</taxon>
        <taxon>core genistoids</taxon>
        <taxon>Genisteae</taxon>
        <taxon>Lupinus</taxon>
    </lineage>
</organism>